<dbReference type="GO" id="GO:0005983">
    <property type="term" value="P:starch catabolic process"/>
    <property type="evidence" value="ECO:0007669"/>
    <property type="project" value="TreeGrafter"/>
</dbReference>
<dbReference type="SMART" id="SM00456">
    <property type="entry name" value="WW"/>
    <property type="match status" value="1"/>
</dbReference>
<dbReference type="GO" id="GO:0043036">
    <property type="term" value="C:starch grain"/>
    <property type="evidence" value="ECO:0007669"/>
    <property type="project" value="TreeGrafter"/>
</dbReference>
<protein>
    <submittedName>
        <fullName evidence="7">Uncharacterized protein</fullName>
    </submittedName>
</protein>
<dbReference type="InterPro" id="IPR036020">
    <property type="entry name" value="WW_dom_sf"/>
</dbReference>
<dbReference type="SUPFAM" id="SSF51045">
    <property type="entry name" value="WW domain"/>
    <property type="match status" value="1"/>
</dbReference>
<dbReference type="PANTHER" id="PTHR47661:SF2">
    <property type="entry name" value="PHOSPHOGLUCAN PHOSPHATASE LSF1, CHLOROPLASTIC"/>
    <property type="match status" value="1"/>
</dbReference>
<dbReference type="CDD" id="cd02859">
    <property type="entry name" value="E_set_AMPKbeta_like_N"/>
    <property type="match status" value="2"/>
</dbReference>
<dbReference type="SUPFAM" id="SSF81296">
    <property type="entry name" value="E set domains"/>
    <property type="match status" value="2"/>
</dbReference>
<dbReference type="InterPro" id="IPR032640">
    <property type="entry name" value="AMPK1_CBM"/>
</dbReference>
<dbReference type="InterPro" id="IPR036397">
    <property type="entry name" value="RNaseH_sf"/>
</dbReference>
<dbReference type="InterPro" id="IPR036034">
    <property type="entry name" value="PDZ_sf"/>
</dbReference>
<dbReference type="GO" id="GO:0004523">
    <property type="term" value="F:RNA-DNA hybrid ribonuclease activity"/>
    <property type="evidence" value="ECO:0007669"/>
    <property type="project" value="InterPro"/>
</dbReference>
<dbReference type="Gene3D" id="2.20.70.10">
    <property type="match status" value="1"/>
</dbReference>
<dbReference type="OrthoDB" id="273181at2759"/>
<dbReference type="PANTHER" id="PTHR47661">
    <property type="entry name" value="PHOSPHOGLUCAN PHOSPHATASE LSF1, CHLOROPLASTIC"/>
    <property type="match status" value="1"/>
</dbReference>
<reference evidence="7 8" key="1">
    <citation type="submission" date="2020-02" db="EMBL/GenBank/DDBJ databases">
        <authorList>
            <person name="Ma Q."/>
            <person name="Huang Y."/>
            <person name="Song X."/>
            <person name="Pei D."/>
        </authorList>
    </citation>
    <scope>NUCLEOTIDE SEQUENCE [LARGE SCALE GENOMIC DNA]</scope>
    <source>
        <strain evidence="7">Sxm20200214</strain>
        <tissue evidence="7">Leaf</tissue>
    </source>
</reference>
<keyword evidence="3" id="KW-0119">Carbohydrate metabolism</keyword>
<dbReference type="SUPFAM" id="SSF50156">
    <property type="entry name" value="PDZ domain-like"/>
    <property type="match status" value="1"/>
</dbReference>
<dbReference type="FunFam" id="2.60.40.10:FF:000972">
    <property type="entry name" value="Phosphoglucan phosphatase LSF1, chloroplastic"/>
    <property type="match status" value="1"/>
</dbReference>
<accession>A0A8X7UYB4</accession>
<dbReference type="InterPro" id="IPR000340">
    <property type="entry name" value="Dual-sp_phosphatase_cat-dom"/>
</dbReference>
<dbReference type="PROSITE" id="PS50020">
    <property type="entry name" value="WW_DOMAIN_2"/>
    <property type="match status" value="1"/>
</dbReference>
<dbReference type="CDD" id="cd09279">
    <property type="entry name" value="RNase_HI_like"/>
    <property type="match status" value="2"/>
</dbReference>
<dbReference type="InterPro" id="IPR029021">
    <property type="entry name" value="Prot-tyrosine_phosphatase-like"/>
</dbReference>
<organism evidence="7 8">
    <name type="scientific">Brassica carinata</name>
    <name type="common">Ethiopian mustard</name>
    <name type="synonym">Abyssinian cabbage</name>
    <dbReference type="NCBI Taxonomy" id="52824"/>
    <lineage>
        <taxon>Eukaryota</taxon>
        <taxon>Viridiplantae</taxon>
        <taxon>Streptophyta</taxon>
        <taxon>Embryophyta</taxon>
        <taxon>Tracheophyta</taxon>
        <taxon>Spermatophyta</taxon>
        <taxon>Magnoliopsida</taxon>
        <taxon>eudicotyledons</taxon>
        <taxon>Gunneridae</taxon>
        <taxon>Pentapetalae</taxon>
        <taxon>rosids</taxon>
        <taxon>malvids</taxon>
        <taxon>Brassicales</taxon>
        <taxon>Brassicaceae</taxon>
        <taxon>Brassiceae</taxon>
        <taxon>Brassica</taxon>
    </lineage>
</organism>
<dbReference type="PROSITE" id="PS50879">
    <property type="entry name" value="RNASE_H_1"/>
    <property type="match status" value="2"/>
</dbReference>
<dbReference type="SMART" id="SM00195">
    <property type="entry name" value="DSPc"/>
    <property type="match status" value="1"/>
</dbReference>
<dbReference type="GO" id="GO:0019203">
    <property type="term" value="F:carbohydrate phosphatase activity"/>
    <property type="evidence" value="ECO:0007669"/>
    <property type="project" value="InterPro"/>
</dbReference>
<dbReference type="InterPro" id="IPR012337">
    <property type="entry name" value="RNaseH-like_sf"/>
</dbReference>
<evidence type="ECO:0000256" key="2">
    <source>
        <dbReference type="ARBA" id="ARBA00022912"/>
    </source>
</evidence>
<dbReference type="SUPFAM" id="SSF52799">
    <property type="entry name" value="(Phosphotyrosine protein) phosphatases II"/>
    <property type="match status" value="1"/>
</dbReference>
<dbReference type="Gene3D" id="3.90.190.10">
    <property type="entry name" value="Protein tyrosine phosphatase superfamily"/>
    <property type="match status" value="1"/>
</dbReference>
<dbReference type="CDD" id="cd00201">
    <property type="entry name" value="WW"/>
    <property type="match status" value="1"/>
</dbReference>
<dbReference type="Gene3D" id="2.60.40.10">
    <property type="entry name" value="Immunoglobulins"/>
    <property type="match status" value="2"/>
</dbReference>
<evidence type="ECO:0000259" key="4">
    <source>
        <dbReference type="PROSITE" id="PS50020"/>
    </source>
</evidence>
<keyword evidence="2" id="KW-0904">Protein phosphatase</keyword>
<evidence type="ECO:0000256" key="3">
    <source>
        <dbReference type="ARBA" id="ARBA00023277"/>
    </source>
</evidence>
<evidence type="ECO:0000259" key="5">
    <source>
        <dbReference type="PROSITE" id="PS50054"/>
    </source>
</evidence>
<dbReference type="SUPFAM" id="SSF53098">
    <property type="entry name" value="Ribonuclease H-like"/>
    <property type="match status" value="2"/>
</dbReference>
<dbReference type="AlphaFoldDB" id="A0A8X7UYB4"/>
<feature type="domain" description="WW" evidence="4">
    <location>
        <begin position="793"/>
        <end position="826"/>
    </location>
</feature>
<dbReference type="Pfam" id="PF00782">
    <property type="entry name" value="DSPc"/>
    <property type="match status" value="1"/>
</dbReference>
<dbReference type="Pfam" id="PF16561">
    <property type="entry name" value="AMPK1_CBM"/>
    <property type="match status" value="2"/>
</dbReference>
<sequence>MALLHRISGFGALERSSPSLLIGSGNGNGRVFGGRGKVGFNGRRRLVVLRVVAMSSSSSSTFKMNLNEYMVTLEKPLGIRFALSADGKIFVHAIKKGSNAEKARIIMVGDTLKKASDSSSGGTLVEINDLGDTQKMLVERSGSFSLVLERPFSPFPIQYLVHLSDLDLLFNRGRVSFVTWNNNLLSSNLRAASQGSGNSGYAAFSSKFFTPHGWKLLTKHSSSFQSGTHKNILSPPISPIVCVFSEQDPGDGEWGYGNFPLEEYIKALDRSKGELHYNHALGMRYSKITEQIYVGSCIQTEDDVENLSGAGITAILNFQGGTEAQNWGIDSQRINDACQKSEILMINYPIKDADSFDLRKKLPLCVGLLLRLLKKNHRVFVTCTTGFDRSSACVIAYLHWMTDTSLHAAYSFVTGLHACKPDRPAIAWATWDLIAMVDDGKHDEPPTHAVTFVWNGHEGEDVLLVGDFTGNWKEPIKATHKGGPRFETEVRLSQGKYYYKYIINGDWRHSTTSPTERDDRGNTNNIIVVGDVANVRPTIQQPRKDANIIKVIERVLTESERFRKLFALLAMDPTRPPRRNFAQDSCTIEFDGASRGNPGRSGAGAVLRASDNTVISRVREGCGVATNNVAEYRALNLGLECALNKGFRNVSVQGDSQLVVNQVQGAWRANHPDMAAHCGQAKQLLSQFDSYQIQHVNREFNSDADAQASRAVNLAVGDFIGNWKEPIKATHKGGPRFGTEVRLSQEKYYYKYIINGDWRHSTTSPTERGDRGNINNIIMVGDVANVRLRPTIQQPRKPWERLVDANGYVYYWNPETNAAQYDRPTCPPPRNFAQVPCTIEFDGASRGNPGKAGAGAVLRSSHDNRVLFYLRQGLGIATNNVAEYRALILGLEYALDKGFRNVRVKGDSMLVCMQVQDEWRVNHPKLAELCEYAQELMSQFNSCRIQHIGREFNSEADAQANRAINLAAC</sequence>
<proteinExistence type="predicted"/>
<dbReference type="EMBL" id="JAAMPC010000009">
    <property type="protein sequence ID" value="KAG2295322.1"/>
    <property type="molecule type" value="Genomic_DNA"/>
</dbReference>
<dbReference type="PROSITE" id="PS50054">
    <property type="entry name" value="TYR_PHOSPHATASE_DUAL"/>
    <property type="match status" value="1"/>
</dbReference>
<feature type="domain" description="RNase H type-1" evidence="6">
    <location>
        <begin position="582"/>
        <end position="713"/>
    </location>
</feature>
<feature type="domain" description="Tyrosine-protein phosphatase" evidence="5">
    <location>
        <begin position="284"/>
        <end position="446"/>
    </location>
</feature>
<dbReference type="Proteomes" id="UP000886595">
    <property type="component" value="Unassembled WGS sequence"/>
</dbReference>
<dbReference type="CDD" id="cd14526">
    <property type="entry name" value="DSP_laforin-like"/>
    <property type="match status" value="1"/>
</dbReference>
<keyword evidence="8" id="KW-1185">Reference proteome</keyword>
<dbReference type="FunFam" id="3.30.420.10:FF:000076">
    <property type="entry name" value="RBR-type E3 ubiquitin transferase"/>
    <property type="match status" value="2"/>
</dbReference>
<dbReference type="GO" id="GO:0009507">
    <property type="term" value="C:chloroplast"/>
    <property type="evidence" value="ECO:0007669"/>
    <property type="project" value="TreeGrafter"/>
</dbReference>
<evidence type="ECO:0000256" key="1">
    <source>
        <dbReference type="ARBA" id="ARBA00022801"/>
    </source>
</evidence>
<dbReference type="InterPro" id="IPR014756">
    <property type="entry name" value="Ig_E-set"/>
</dbReference>
<dbReference type="Pfam" id="PF13456">
    <property type="entry name" value="RVT_3"/>
    <property type="match status" value="2"/>
</dbReference>
<dbReference type="InterPro" id="IPR002156">
    <property type="entry name" value="RNaseH_domain"/>
</dbReference>
<dbReference type="InterPro" id="IPR045204">
    <property type="entry name" value="DSP_laforin-like"/>
</dbReference>
<dbReference type="GO" id="GO:0004721">
    <property type="term" value="F:phosphoprotein phosphatase activity"/>
    <property type="evidence" value="ECO:0007669"/>
    <property type="project" value="UniProtKB-KW"/>
</dbReference>
<dbReference type="InterPro" id="IPR013783">
    <property type="entry name" value="Ig-like_fold"/>
</dbReference>
<evidence type="ECO:0000313" key="8">
    <source>
        <dbReference type="Proteomes" id="UP000886595"/>
    </source>
</evidence>
<evidence type="ECO:0000259" key="6">
    <source>
        <dbReference type="PROSITE" id="PS50879"/>
    </source>
</evidence>
<dbReference type="InterPro" id="IPR020422">
    <property type="entry name" value="TYR_PHOSPHATASE_DUAL_dom"/>
</dbReference>
<evidence type="ECO:0000313" key="7">
    <source>
        <dbReference type="EMBL" id="KAG2295322.1"/>
    </source>
</evidence>
<gene>
    <name evidence="7" type="ORF">Bca52824_041991</name>
</gene>
<name>A0A8X7UYB4_BRACI</name>
<comment type="caution">
    <text evidence="7">The sequence shown here is derived from an EMBL/GenBank/DDBJ whole genome shotgun (WGS) entry which is preliminary data.</text>
</comment>
<dbReference type="GO" id="GO:0003676">
    <property type="term" value="F:nucleic acid binding"/>
    <property type="evidence" value="ECO:0007669"/>
    <property type="project" value="InterPro"/>
</dbReference>
<feature type="domain" description="RNase H type-1" evidence="6">
    <location>
        <begin position="833"/>
        <end position="965"/>
    </location>
</feature>
<dbReference type="InterPro" id="IPR001202">
    <property type="entry name" value="WW_dom"/>
</dbReference>
<keyword evidence="1" id="KW-0378">Hydrolase</keyword>
<dbReference type="Gene3D" id="3.30.420.10">
    <property type="entry name" value="Ribonuclease H-like superfamily/Ribonuclease H"/>
    <property type="match status" value="2"/>
</dbReference>